<keyword evidence="3" id="KW-1185">Reference proteome</keyword>
<evidence type="ECO:0000313" key="3">
    <source>
        <dbReference type="Proteomes" id="UP000675881"/>
    </source>
</evidence>
<organism evidence="2 3">
    <name type="scientific">Lepeophtheirus salmonis</name>
    <name type="common">Salmon louse</name>
    <name type="synonym">Caligus salmonis</name>
    <dbReference type="NCBI Taxonomy" id="72036"/>
    <lineage>
        <taxon>Eukaryota</taxon>
        <taxon>Metazoa</taxon>
        <taxon>Ecdysozoa</taxon>
        <taxon>Arthropoda</taxon>
        <taxon>Crustacea</taxon>
        <taxon>Multicrustacea</taxon>
        <taxon>Hexanauplia</taxon>
        <taxon>Copepoda</taxon>
        <taxon>Siphonostomatoida</taxon>
        <taxon>Caligidae</taxon>
        <taxon>Lepeophtheirus</taxon>
    </lineage>
</organism>
<dbReference type="AlphaFoldDB" id="A0A7R8CWZ6"/>
<protein>
    <submittedName>
        <fullName evidence="2">ZW10</fullName>
    </submittedName>
</protein>
<dbReference type="InterPro" id="IPR046362">
    <property type="entry name" value="Zw10/DSL1_C_sf"/>
</dbReference>
<name>A0A7R8CWZ6_LEPSM</name>
<dbReference type="GO" id="GO:0007094">
    <property type="term" value="P:mitotic spindle assembly checkpoint signaling"/>
    <property type="evidence" value="ECO:0007669"/>
    <property type="project" value="TreeGrafter"/>
</dbReference>
<dbReference type="GO" id="GO:1990423">
    <property type="term" value="C:RZZ complex"/>
    <property type="evidence" value="ECO:0007669"/>
    <property type="project" value="TreeGrafter"/>
</dbReference>
<feature type="domain" description="ZW10 C-terminal helical" evidence="1">
    <location>
        <begin position="500"/>
        <end position="562"/>
    </location>
</feature>
<gene>
    <name evidence="2" type="ORF">LSAA_9963</name>
</gene>
<dbReference type="Gene3D" id="1.10.357.150">
    <property type="match status" value="2"/>
</dbReference>
<evidence type="ECO:0000259" key="1">
    <source>
        <dbReference type="Pfam" id="PF22766"/>
    </source>
</evidence>
<dbReference type="OrthoDB" id="534815at2759"/>
<dbReference type="GO" id="GO:0006888">
    <property type="term" value="P:endoplasmic reticulum to Golgi vesicle-mediated transport"/>
    <property type="evidence" value="ECO:0007669"/>
    <property type="project" value="TreeGrafter"/>
</dbReference>
<sequence>MSSFVRAVLSASGALKPKEDLSATIARLENKGEELKSLLRVEVESRYESLGSTKGIEEAIDKLSDVKAEMERIWSGIDVEGVESGSQEMKDLLHKLESLSGTILLANEMKEAWTLMERIDEYLAQEKPLEASQTFSQLGNLLKRALNILNHSLSASWDKSVSICMEESNSILFLFSSSNLQPLISAMHNADLLTNKLKFLQISYHATAIPSTFEIFDKLKIIFHLLSLNPLNITPDKSFIVSIAEVIKEDFIKSIINDLLSNSVPDSNLGDFKDNMGNVVDGFEKTVFVNKKLSSYLFEARTTIKQPLYETIRVSNDVIKEEQALLKLKSKVHTFPINEEDLPLPDKDIFKSSQFSFPNCLISKSVLELKNIIYRILDEAVESSSSDNGFLCNRLVQGSREMGEKILKRQIENQRNSLLEHVKGMDINSKSPEIVLRRISHGLHHLKKVWYSVLPDNVYPRIIGTLINAVLEEIIINVIDLENIVADSALQTYNAQPMRYVRYWLRFKELVFILNANLREIEHRWAEGKGPLASEFSVDEIKRLIRAIFQNTERRATVLSRIKYES</sequence>
<dbReference type="EMBL" id="HG994584">
    <property type="protein sequence ID" value="CAF2957279.1"/>
    <property type="molecule type" value="Genomic_DNA"/>
</dbReference>
<proteinExistence type="predicted"/>
<feature type="domain" description="ZW10 C-terminal helical" evidence="1">
    <location>
        <begin position="436"/>
        <end position="491"/>
    </location>
</feature>
<dbReference type="InterPro" id="IPR055148">
    <property type="entry name" value="ZW10_C_2"/>
</dbReference>
<reference evidence="2" key="1">
    <citation type="submission" date="2021-02" db="EMBL/GenBank/DDBJ databases">
        <authorList>
            <person name="Bekaert M."/>
        </authorList>
    </citation>
    <scope>NUCLEOTIDE SEQUENCE</scope>
    <source>
        <strain evidence="2">IoA-00</strain>
    </source>
</reference>
<dbReference type="PANTHER" id="PTHR12205:SF0">
    <property type="entry name" value="CENTROMERE_KINETOCHORE PROTEIN ZW10 HOMOLOG"/>
    <property type="match status" value="1"/>
</dbReference>
<accession>A0A7R8CWZ6</accession>
<dbReference type="Pfam" id="PF22766">
    <property type="entry name" value="ZW10_C2"/>
    <property type="match status" value="2"/>
</dbReference>
<evidence type="ECO:0000313" key="2">
    <source>
        <dbReference type="EMBL" id="CAF2957279.1"/>
    </source>
</evidence>
<dbReference type="GO" id="GO:0005737">
    <property type="term" value="C:cytoplasm"/>
    <property type="evidence" value="ECO:0007669"/>
    <property type="project" value="GOC"/>
</dbReference>
<dbReference type="Proteomes" id="UP000675881">
    <property type="component" value="Chromosome 5"/>
</dbReference>
<dbReference type="PANTHER" id="PTHR12205">
    <property type="entry name" value="CENTROMERE/KINETOCHORE PROTEIN ZW10"/>
    <property type="match status" value="1"/>
</dbReference>